<protein>
    <submittedName>
        <fullName evidence="3">PepSY-associated TM helix domain-containing protein</fullName>
    </submittedName>
    <submittedName>
        <fullName evidence="2">Uncharacterized iron-regulated membrane protein</fullName>
    </submittedName>
</protein>
<dbReference type="STRING" id="1004.SAMN05661012_05268"/>
<dbReference type="EMBL" id="FPIZ01000021">
    <property type="protein sequence ID" value="SFW82605.1"/>
    <property type="molecule type" value="Genomic_DNA"/>
</dbReference>
<accession>A0A1K1SFB5</accession>
<name>A0A1K1SFB5_9BACT</name>
<evidence type="ECO:0000313" key="2">
    <source>
        <dbReference type="EMBL" id="SFW82605.1"/>
    </source>
</evidence>
<feature type="transmembrane region" description="Helical" evidence="1">
    <location>
        <begin position="183"/>
        <end position="209"/>
    </location>
</feature>
<dbReference type="Pfam" id="PF03929">
    <property type="entry name" value="PepSY_TM"/>
    <property type="match status" value="1"/>
</dbReference>
<dbReference type="PANTHER" id="PTHR34219">
    <property type="entry name" value="IRON-REGULATED INNER MEMBRANE PROTEIN-RELATED"/>
    <property type="match status" value="1"/>
</dbReference>
<keyword evidence="5" id="KW-1185">Reference proteome</keyword>
<keyword evidence="1" id="KW-0812">Transmembrane</keyword>
<organism evidence="2 4">
    <name type="scientific">Chitinophaga sancti</name>
    <dbReference type="NCBI Taxonomy" id="1004"/>
    <lineage>
        <taxon>Bacteria</taxon>
        <taxon>Pseudomonadati</taxon>
        <taxon>Bacteroidota</taxon>
        <taxon>Chitinophagia</taxon>
        <taxon>Chitinophagales</taxon>
        <taxon>Chitinophagaceae</taxon>
        <taxon>Chitinophaga</taxon>
    </lineage>
</organism>
<feature type="transmembrane region" description="Helical" evidence="1">
    <location>
        <begin position="7"/>
        <end position="32"/>
    </location>
</feature>
<dbReference type="Proteomes" id="UP001326715">
    <property type="component" value="Chromosome"/>
</dbReference>
<proteinExistence type="predicted"/>
<keyword evidence="1" id="KW-0472">Membrane</keyword>
<dbReference type="Proteomes" id="UP000183788">
    <property type="component" value="Unassembled WGS sequence"/>
</dbReference>
<dbReference type="RefSeq" id="WP_072364279.1">
    <property type="nucleotide sequence ID" value="NZ_CP139972.1"/>
</dbReference>
<evidence type="ECO:0000256" key="1">
    <source>
        <dbReference type="SAM" id="Phobius"/>
    </source>
</evidence>
<gene>
    <name evidence="2" type="ORF">SAMN05661012_05268</name>
    <name evidence="3" type="ORF">SR876_23455</name>
</gene>
<feature type="transmembrane region" description="Helical" evidence="1">
    <location>
        <begin position="336"/>
        <end position="358"/>
    </location>
</feature>
<keyword evidence="1" id="KW-1133">Transmembrane helix</keyword>
<evidence type="ECO:0000313" key="3">
    <source>
        <dbReference type="EMBL" id="WQG87888.1"/>
    </source>
</evidence>
<evidence type="ECO:0000313" key="4">
    <source>
        <dbReference type="Proteomes" id="UP000183788"/>
    </source>
</evidence>
<sequence length="377" mass="42304">MKRLIGWLHLWLGLSSGLVVIVVALSGSLLVFEDELEHLFQPSLFSVNAPVGAERMSLDALAAIVHDQYPDYKPNNIEIQPVANSTVTFYLKKGKAKGQLLMVVTDPYTGKITHTADQDKRFFVVVKNLHRYLCMGETGKMITGISCSMFALIIISGLILWWPKKNTRKQRMKVKWNASFKRLNWDLHAVFGFYIHVVIFITALTGLIWSYKWVNNLLFYAFDGKPQAKVEVPESKPVKGNEIAWLDKIVAATNQRLTYNGIVNIRFPEKKEQAISVGKENTDRITTHIVDVLYFQSGSGAFVGDKLFANDTKGTQARRLVYPIHTGGLLGWPTKILAFICALIAASLPVTGFLIWWGKKQKKPVAKKHSSPKATTA</sequence>
<reference evidence="2 4" key="1">
    <citation type="submission" date="2016-11" db="EMBL/GenBank/DDBJ databases">
        <authorList>
            <person name="Jaros S."/>
            <person name="Januszkiewicz K."/>
            <person name="Wedrychowicz H."/>
        </authorList>
    </citation>
    <scope>NUCLEOTIDE SEQUENCE [LARGE SCALE GENOMIC DNA]</scope>
    <source>
        <strain evidence="2 4">DSM 784</strain>
    </source>
</reference>
<reference evidence="3 5" key="2">
    <citation type="submission" date="2023-11" db="EMBL/GenBank/DDBJ databases">
        <title>MicrobeMod: A computational toolkit for identifying prokaryotic methylation and restriction-modification with nanopore sequencing.</title>
        <authorList>
            <person name="Crits-Christoph A."/>
            <person name="Kang S.C."/>
            <person name="Lee H."/>
            <person name="Ostrov N."/>
        </authorList>
    </citation>
    <scope>NUCLEOTIDE SEQUENCE [LARGE SCALE GENOMIC DNA]</scope>
    <source>
        <strain evidence="3 5">ATCC 23090</strain>
    </source>
</reference>
<dbReference type="InterPro" id="IPR005625">
    <property type="entry name" value="PepSY-ass_TM"/>
</dbReference>
<feature type="transmembrane region" description="Helical" evidence="1">
    <location>
        <begin position="141"/>
        <end position="162"/>
    </location>
</feature>
<dbReference type="AlphaFoldDB" id="A0A1K1SFB5"/>
<dbReference type="PANTHER" id="PTHR34219:SF3">
    <property type="entry name" value="BLL7967 PROTEIN"/>
    <property type="match status" value="1"/>
</dbReference>
<dbReference type="OrthoDB" id="111691at2"/>
<evidence type="ECO:0000313" key="5">
    <source>
        <dbReference type="Proteomes" id="UP001326715"/>
    </source>
</evidence>
<dbReference type="EMBL" id="CP140154">
    <property type="protein sequence ID" value="WQG87888.1"/>
    <property type="molecule type" value="Genomic_DNA"/>
</dbReference>